<keyword evidence="9" id="KW-1185">Reference proteome</keyword>
<protein>
    <recommendedName>
        <fullName evidence="7">Single Cache domain-containing protein</fullName>
    </recommendedName>
</protein>
<evidence type="ECO:0000313" key="8">
    <source>
        <dbReference type="EMBL" id="AKJ28206.1"/>
    </source>
</evidence>
<dbReference type="Proteomes" id="UP000035352">
    <property type="component" value="Chromosome"/>
</dbReference>
<keyword evidence="2" id="KW-1003">Cell membrane</keyword>
<name>A0A0G3BLD3_9BURK</name>
<evidence type="ECO:0000256" key="3">
    <source>
        <dbReference type="ARBA" id="ARBA00022692"/>
    </source>
</evidence>
<dbReference type="SMART" id="SM01049">
    <property type="entry name" value="Cache_2"/>
    <property type="match status" value="1"/>
</dbReference>
<dbReference type="InterPro" id="IPR033480">
    <property type="entry name" value="sCache_2"/>
</dbReference>
<keyword evidence="6" id="KW-0732">Signal</keyword>
<accession>A0A0G3BLD3</accession>
<dbReference type="Pfam" id="PF17200">
    <property type="entry name" value="sCache_2"/>
    <property type="match status" value="1"/>
</dbReference>
<keyword evidence="3" id="KW-0812">Transmembrane</keyword>
<reference evidence="8 9" key="1">
    <citation type="submission" date="2015-05" db="EMBL/GenBank/DDBJ databases">
        <authorList>
            <person name="Tang B."/>
            <person name="Yu Y."/>
        </authorList>
    </citation>
    <scope>NUCLEOTIDE SEQUENCE [LARGE SCALE GENOMIC DNA]</scope>
    <source>
        <strain evidence="8 9">DSM 7029</strain>
    </source>
</reference>
<evidence type="ECO:0000256" key="2">
    <source>
        <dbReference type="ARBA" id="ARBA00022475"/>
    </source>
</evidence>
<feature type="chain" id="PRO_5002551622" description="Single Cache domain-containing protein" evidence="6">
    <location>
        <begin position="25"/>
        <end position="153"/>
    </location>
</feature>
<dbReference type="STRING" id="413882.AAW51_1515"/>
<keyword evidence="4" id="KW-1133">Transmembrane helix</keyword>
<dbReference type="KEGG" id="pbh:AAW51_1515"/>
<dbReference type="RefSeq" id="WP_047194115.1">
    <property type="nucleotide sequence ID" value="NZ_CP011371.1"/>
</dbReference>
<evidence type="ECO:0000256" key="1">
    <source>
        <dbReference type="ARBA" id="ARBA00004651"/>
    </source>
</evidence>
<evidence type="ECO:0000313" key="9">
    <source>
        <dbReference type="Proteomes" id="UP000035352"/>
    </source>
</evidence>
<keyword evidence="5" id="KW-0472">Membrane</keyword>
<comment type="subcellular location">
    <subcellularLocation>
        <location evidence="1">Cell membrane</location>
        <topology evidence="1">Multi-pass membrane protein</topology>
    </subcellularLocation>
</comment>
<gene>
    <name evidence="8" type="ORF">AAW51_1515</name>
</gene>
<organism evidence="8 9">
    <name type="scientific">Caldimonas brevitalea</name>
    <dbReference type="NCBI Taxonomy" id="413882"/>
    <lineage>
        <taxon>Bacteria</taxon>
        <taxon>Pseudomonadati</taxon>
        <taxon>Pseudomonadota</taxon>
        <taxon>Betaproteobacteria</taxon>
        <taxon>Burkholderiales</taxon>
        <taxon>Sphaerotilaceae</taxon>
        <taxon>Caldimonas</taxon>
    </lineage>
</organism>
<proteinExistence type="predicted"/>
<dbReference type="PATRIC" id="fig|413882.6.peg.1590"/>
<dbReference type="GO" id="GO:0005886">
    <property type="term" value="C:plasma membrane"/>
    <property type="evidence" value="ECO:0007669"/>
    <property type="project" value="UniProtKB-SubCell"/>
</dbReference>
<dbReference type="AlphaFoldDB" id="A0A0G3BLD3"/>
<evidence type="ECO:0000256" key="5">
    <source>
        <dbReference type="ARBA" id="ARBA00023136"/>
    </source>
</evidence>
<feature type="signal peptide" evidence="6">
    <location>
        <begin position="1"/>
        <end position="24"/>
    </location>
</feature>
<evidence type="ECO:0000256" key="6">
    <source>
        <dbReference type="SAM" id="SignalP"/>
    </source>
</evidence>
<feature type="domain" description="Single Cache" evidence="7">
    <location>
        <begin position="32"/>
        <end position="106"/>
    </location>
</feature>
<evidence type="ECO:0000256" key="4">
    <source>
        <dbReference type="ARBA" id="ARBA00022989"/>
    </source>
</evidence>
<sequence length="153" mass="16336">MKRTVLKLTAGLAFGLMFAGSAVAADSGTKPEAIALAKKAAAMYAAQGQEKTYAEINNKNGQFIDRDMYVFVLNTAGNVTAHGANHNLIGKPLLNLKDADGKLFAQELIAVIKSGKSGWVDYKWPNPVTKQIEAKTTYVEPAGDIGFAVGIYK</sequence>
<evidence type="ECO:0000259" key="7">
    <source>
        <dbReference type="SMART" id="SM01049"/>
    </source>
</evidence>
<dbReference type="Gene3D" id="3.30.450.20">
    <property type="entry name" value="PAS domain"/>
    <property type="match status" value="1"/>
</dbReference>
<dbReference type="EMBL" id="CP011371">
    <property type="protein sequence ID" value="AKJ28206.1"/>
    <property type="molecule type" value="Genomic_DNA"/>
</dbReference>